<keyword evidence="2" id="KW-0963">Cytoplasm</keyword>
<accession>A0A9F5J116</accession>
<protein>
    <submittedName>
        <fullName evidence="6">BRCA1-associated ATM activator 1 isoform X2</fullName>
    </submittedName>
</protein>
<dbReference type="RefSeq" id="XP_025027508.1">
    <property type="nucleotide sequence ID" value="XM_025171740.1"/>
</dbReference>
<evidence type="ECO:0000313" key="6">
    <source>
        <dbReference type="RefSeq" id="XP_025027508.1"/>
    </source>
</evidence>
<dbReference type="InterPro" id="IPR016024">
    <property type="entry name" value="ARM-type_fold"/>
</dbReference>
<dbReference type="CTD" id="221927"/>
<dbReference type="InterPro" id="IPR038904">
    <property type="entry name" value="BRAT1"/>
</dbReference>
<dbReference type="SUPFAM" id="SSF48371">
    <property type="entry name" value="ARM repeat"/>
    <property type="match status" value="1"/>
</dbReference>
<dbReference type="GO" id="GO:0005737">
    <property type="term" value="C:cytoplasm"/>
    <property type="evidence" value="ECO:0007669"/>
    <property type="project" value="UniProtKB-SubCell"/>
</dbReference>
<evidence type="ECO:0000256" key="1">
    <source>
        <dbReference type="ARBA" id="ARBA00004496"/>
    </source>
</evidence>
<sequence length="851" mass="92992">MPALLRSRGHPAGSLLPMDAKCCQLLPSVCTVLADPRHPVADDTCLEKLLDWFKALASPGPSLLVLEENPCLIELILAVLKQGKPNPVLLSFVLRLTGILAASESSFQHLQEVVFGAFGEAGPLGSPLWEDMTIRSGWVQGVYIMLQHYSAFQFLCNSGALDVIFALQGDPSLFIAAGANRLLARVLIFSVESEPSRLLSSKDCDWPACAQMMVARVEDALKSHSSSRVQHSLKLLTTLFEHNQDAWTEILWSRIAETVGALLTEEPVQAGHLLVDLFLSMARSPAFSCHECSLWKLVALALKNISLAQVGPLARGLLKLDTCPQAIKAQSLTVLLQPMGCILRASSHRLEFPGLLDEGLSDASSVESLLSTRSSCASLLCQTMAHLEEIQELACLAVEFPHKSLLCSVVTLLQFCTGLAVPSSSFGATVGNILIGCFRVQRAALSLLGALSRWAASVHGEEMLQVFDVLLAYLRSPESRPVILKKALQGTLKWLLSALDPSVSLADSQQHRQFLRDTVQVLQKHMCSPSWEVRDSALEFLSLAMKHLRGQDWFWQELLSSEVSMFLEGLLDDTESYVRASAVKTLGHFSLIAHTGSEIPVSKSNGSAKEVSVGARLLEILSSDSEGFPRRAVISVFIDWLKEGHPEVLAAPEEFVSQALQAVDGDLDWEVKIRALELVDIFITQTFGRFGLRESSASSGSFLARPPVHLPDLLQIFCQMKMFAFLFRALQDCDRPVALKACEVLLALKSNICKDKCPEQQKSSPLGDAAQLKEGPTGTRSSLLSLPVGEAAEKSCKDPERLQLILESMDLESLQRTLDVSSDYLERSPQSLLQDILSAAGNAEENKADCY</sequence>
<dbReference type="GO" id="GO:0006974">
    <property type="term" value="P:DNA damage response"/>
    <property type="evidence" value="ECO:0007669"/>
    <property type="project" value="InterPro"/>
</dbReference>
<evidence type="ECO:0000256" key="3">
    <source>
        <dbReference type="ARBA" id="ARBA00061308"/>
    </source>
</evidence>
<name>A0A9F5J116_PYTBI</name>
<evidence type="ECO:0000313" key="5">
    <source>
        <dbReference type="Proteomes" id="UP000695026"/>
    </source>
</evidence>
<gene>
    <name evidence="6" type="primary">BRAT1</name>
</gene>
<evidence type="ECO:0000256" key="2">
    <source>
        <dbReference type="ARBA" id="ARBA00022490"/>
    </source>
</evidence>
<reference evidence="6" key="1">
    <citation type="submission" date="2025-08" db="UniProtKB">
        <authorList>
            <consortium name="RefSeq"/>
        </authorList>
    </citation>
    <scope>IDENTIFICATION</scope>
    <source>
        <tissue evidence="6">Liver</tissue>
    </source>
</reference>
<dbReference type="Proteomes" id="UP000695026">
    <property type="component" value="Unplaced"/>
</dbReference>
<keyword evidence="5" id="KW-1185">Reference proteome</keyword>
<dbReference type="InterPro" id="IPR011989">
    <property type="entry name" value="ARM-like"/>
</dbReference>
<dbReference type="GO" id="GO:0008283">
    <property type="term" value="P:cell population proliferation"/>
    <property type="evidence" value="ECO:0007669"/>
    <property type="project" value="InterPro"/>
</dbReference>
<comment type="similarity">
    <text evidence="3">Belongs to the BRAT1 family.</text>
</comment>
<proteinExistence type="inferred from homology"/>
<organism evidence="5 6">
    <name type="scientific">Python bivittatus</name>
    <name type="common">Burmese python</name>
    <name type="synonym">Python molurus bivittatus</name>
    <dbReference type="NCBI Taxonomy" id="176946"/>
    <lineage>
        <taxon>Eukaryota</taxon>
        <taxon>Metazoa</taxon>
        <taxon>Chordata</taxon>
        <taxon>Craniata</taxon>
        <taxon>Vertebrata</taxon>
        <taxon>Euteleostomi</taxon>
        <taxon>Lepidosauria</taxon>
        <taxon>Squamata</taxon>
        <taxon>Bifurcata</taxon>
        <taxon>Unidentata</taxon>
        <taxon>Episquamata</taxon>
        <taxon>Toxicofera</taxon>
        <taxon>Serpentes</taxon>
        <taxon>Henophidia</taxon>
        <taxon>Pythonidae</taxon>
        <taxon>Python</taxon>
    </lineage>
</organism>
<dbReference type="PANTHER" id="PTHR21331:SF2">
    <property type="entry name" value="BRCA1-ASSOCIATED ATM ACTIVATOR 1"/>
    <property type="match status" value="1"/>
</dbReference>
<evidence type="ECO:0000256" key="4">
    <source>
        <dbReference type="SAM" id="MobiDB-lite"/>
    </source>
</evidence>
<dbReference type="Gene3D" id="1.25.10.10">
    <property type="entry name" value="Leucine-rich Repeat Variant"/>
    <property type="match status" value="1"/>
</dbReference>
<dbReference type="AlphaFoldDB" id="A0A9F5J116"/>
<feature type="region of interest" description="Disordered" evidence="4">
    <location>
        <begin position="758"/>
        <end position="784"/>
    </location>
</feature>
<dbReference type="PANTHER" id="PTHR21331">
    <property type="entry name" value="BRCA1-ASSOCIATED ATM ACTIVATOR 1"/>
    <property type="match status" value="1"/>
</dbReference>
<dbReference type="GO" id="GO:0005634">
    <property type="term" value="C:nucleus"/>
    <property type="evidence" value="ECO:0007669"/>
    <property type="project" value="TreeGrafter"/>
</dbReference>
<dbReference type="GeneID" id="103050485"/>
<comment type="subcellular location">
    <subcellularLocation>
        <location evidence="1">Cytoplasm</location>
    </subcellularLocation>
</comment>